<keyword evidence="2" id="KW-1185">Reference proteome</keyword>
<gene>
    <name evidence="1" type="ORF">WN944_024936</name>
</gene>
<organism evidence="1 2">
    <name type="scientific">Citrus x changshan-huyou</name>
    <dbReference type="NCBI Taxonomy" id="2935761"/>
    <lineage>
        <taxon>Eukaryota</taxon>
        <taxon>Viridiplantae</taxon>
        <taxon>Streptophyta</taxon>
        <taxon>Embryophyta</taxon>
        <taxon>Tracheophyta</taxon>
        <taxon>Spermatophyta</taxon>
        <taxon>Magnoliopsida</taxon>
        <taxon>eudicotyledons</taxon>
        <taxon>Gunneridae</taxon>
        <taxon>Pentapetalae</taxon>
        <taxon>rosids</taxon>
        <taxon>malvids</taxon>
        <taxon>Sapindales</taxon>
        <taxon>Rutaceae</taxon>
        <taxon>Aurantioideae</taxon>
        <taxon>Citrus</taxon>
    </lineage>
</organism>
<evidence type="ECO:0000313" key="2">
    <source>
        <dbReference type="Proteomes" id="UP001428341"/>
    </source>
</evidence>
<dbReference type="AlphaFoldDB" id="A0AAP0LPG7"/>
<reference evidence="1 2" key="1">
    <citation type="submission" date="2024-05" db="EMBL/GenBank/DDBJ databases">
        <title>Haplotype-resolved chromosome-level genome assembly of Huyou (Citrus changshanensis).</title>
        <authorList>
            <person name="Miao C."/>
            <person name="Chen W."/>
            <person name="Wu Y."/>
            <person name="Wang L."/>
            <person name="Zhao S."/>
            <person name="Grierson D."/>
            <person name="Xu C."/>
            <person name="Chen K."/>
        </authorList>
    </citation>
    <scope>NUCLEOTIDE SEQUENCE [LARGE SCALE GENOMIC DNA]</scope>
    <source>
        <strain evidence="1">01-14</strain>
        <tissue evidence="1">Leaf</tissue>
    </source>
</reference>
<dbReference type="EMBL" id="JBCGBO010000024">
    <property type="protein sequence ID" value="KAK9181797.1"/>
    <property type="molecule type" value="Genomic_DNA"/>
</dbReference>
<name>A0AAP0LPG7_9ROSI</name>
<sequence length="55" mass="6039">MGRCKPCNRLCAWGNDAASELPRRVYCWLKSISKPPLRPGSGPGLREFLEGLPPG</sequence>
<protein>
    <submittedName>
        <fullName evidence="1">Uncharacterized protein</fullName>
    </submittedName>
</protein>
<evidence type="ECO:0000313" key="1">
    <source>
        <dbReference type="EMBL" id="KAK9181797.1"/>
    </source>
</evidence>
<comment type="caution">
    <text evidence="1">The sequence shown here is derived from an EMBL/GenBank/DDBJ whole genome shotgun (WGS) entry which is preliminary data.</text>
</comment>
<proteinExistence type="predicted"/>
<accession>A0AAP0LPG7</accession>
<dbReference type="Proteomes" id="UP001428341">
    <property type="component" value="Unassembled WGS sequence"/>
</dbReference>